<feature type="chain" id="PRO_5042264817" evidence="2">
    <location>
        <begin position="21"/>
        <end position="66"/>
    </location>
</feature>
<sequence>MKGLLISTLVLVVFAIQVFGEGNDTTTITTAAPSNGTDGTPGDTASAMVLTMWWAALTGTVILLLQ</sequence>
<protein>
    <submittedName>
        <fullName evidence="3">Uncharacterized protein</fullName>
    </submittedName>
</protein>
<evidence type="ECO:0000256" key="2">
    <source>
        <dbReference type="SAM" id="SignalP"/>
    </source>
</evidence>
<keyword evidence="1" id="KW-1133">Transmembrane helix</keyword>
<gene>
    <name evidence="3" type="ORF">LSH36_202g00023</name>
</gene>
<keyword evidence="4" id="KW-1185">Reference proteome</keyword>
<name>A0AAD9N659_9ANNE</name>
<evidence type="ECO:0000313" key="4">
    <source>
        <dbReference type="Proteomes" id="UP001208570"/>
    </source>
</evidence>
<dbReference type="Proteomes" id="UP001208570">
    <property type="component" value="Unassembled WGS sequence"/>
</dbReference>
<dbReference type="EMBL" id="JAODUP010000202">
    <property type="protein sequence ID" value="KAK2156893.1"/>
    <property type="molecule type" value="Genomic_DNA"/>
</dbReference>
<dbReference type="AlphaFoldDB" id="A0AAD9N659"/>
<evidence type="ECO:0000256" key="1">
    <source>
        <dbReference type="SAM" id="Phobius"/>
    </source>
</evidence>
<accession>A0AAD9N659</accession>
<comment type="caution">
    <text evidence="3">The sequence shown here is derived from an EMBL/GenBank/DDBJ whole genome shotgun (WGS) entry which is preliminary data.</text>
</comment>
<proteinExistence type="predicted"/>
<keyword evidence="1" id="KW-0472">Membrane</keyword>
<evidence type="ECO:0000313" key="3">
    <source>
        <dbReference type="EMBL" id="KAK2156893.1"/>
    </source>
</evidence>
<keyword evidence="1" id="KW-0812">Transmembrane</keyword>
<reference evidence="3" key="1">
    <citation type="journal article" date="2023" name="Mol. Biol. Evol.">
        <title>Third-Generation Sequencing Reveals the Adaptive Role of the Epigenome in Three Deep-Sea Polychaetes.</title>
        <authorList>
            <person name="Perez M."/>
            <person name="Aroh O."/>
            <person name="Sun Y."/>
            <person name="Lan Y."/>
            <person name="Juniper S.K."/>
            <person name="Young C.R."/>
            <person name="Angers B."/>
            <person name="Qian P.Y."/>
        </authorList>
    </citation>
    <scope>NUCLEOTIDE SEQUENCE</scope>
    <source>
        <strain evidence="3">P08H-3</strain>
    </source>
</reference>
<feature type="transmembrane region" description="Helical" evidence="1">
    <location>
        <begin position="44"/>
        <end position="65"/>
    </location>
</feature>
<keyword evidence="2" id="KW-0732">Signal</keyword>
<organism evidence="3 4">
    <name type="scientific">Paralvinella palmiformis</name>
    <dbReference type="NCBI Taxonomy" id="53620"/>
    <lineage>
        <taxon>Eukaryota</taxon>
        <taxon>Metazoa</taxon>
        <taxon>Spiralia</taxon>
        <taxon>Lophotrochozoa</taxon>
        <taxon>Annelida</taxon>
        <taxon>Polychaeta</taxon>
        <taxon>Sedentaria</taxon>
        <taxon>Canalipalpata</taxon>
        <taxon>Terebellida</taxon>
        <taxon>Terebelliformia</taxon>
        <taxon>Alvinellidae</taxon>
        <taxon>Paralvinella</taxon>
    </lineage>
</organism>
<feature type="signal peptide" evidence="2">
    <location>
        <begin position="1"/>
        <end position="20"/>
    </location>
</feature>